<evidence type="ECO:0000256" key="3">
    <source>
        <dbReference type="ARBA" id="ARBA00009256"/>
    </source>
</evidence>
<dbReference type="Proteomes" id="UP000244912">
    <property type="component" value="Unassembled WGS sequence"/>
</dbReference>
<feature type="binding site" evidence="13">
    <location>
        <position position="176"/>
    </location>
    <ligand>
        <name>ATP</name>
        <dbReference type="ChEBI" id="CHEBI:30616"/>
    </ligand>
</feature>
<keyword evidence="10 13" id="KW-0067">ATP-binding</keyword>
<comment type="similarity">
    <text evidence="3 13">Belongs to the pantothenate synthetase family.</text>
</comment>
<proteinExistence type="inferred from homology"/>
<dbReference type="EMBL" id="ONZF01000006">
    <property type="protein sequence ID" value="SPJ24953.1"/>
    <property type="molecule type" value="Genomic_DNA"/>
</dbReference>
<evidence type="ECO:0000256" key="10">
    <source>
        <dbReference type="ARBA" id="ARBA00022840"/>
    </source>
</evidence>
<comment type="function">
    <text evidence="12 13">Catalyzes the condensation of pantoate with beta-alanine in an ATP-dependent reaction via a pantoyl-adenylate intermediate.</text>
</comment>
<feature type="binding site" evidence="13">
    <location>
        <position position="61"/>
    </location>
    <ligand>
        <name>(R)-pantoate</name>
        <dbReference type="ChEBI" id="CHEBI:15980"/>
    </ligand>
</feature>
<dbReference type="GO" id="GO:0015940">
    <property type="term" value="P:pantothenate biosynthetic process"/>
    <property type="evidence" value="ECO:0007669"/>
    <property type="project" value="UniProtKB-UniRule"/>
</dbReference>
<dbReference type="UniPathway" id="UPA00028">
    <property type="reaction ID" value="UER00005"/>
</dbReference>
<dbReference type="Pfam" id="PF02569">
    <property type="entry name" value="Pantoate_ligase"/>
    <property type="match status" value="1"/>
</dbReference>
<feature type="binding site" evidence="13">
    <location>
        <begin position="30"/>
        <end position="37"/>
    </location>
    <ligand>
        <name>ATP</name>
        <dbReference type="ChEBI" id="CHEBI:30616"/>
    </ligand>
</feature>
<name>A0A2R8BXV7_9RHOB</name>
<keyword evidence="8 13" id="KW-0566">Pantothenate biosynthesis</keyword>
<reference evidence="14 15" key="1">
    <citation type="submission" date="2018-03" db="EMBL/GenBank/DDBJ databases">
        <authorList>
            <person name="Keele B.F."/>
        </authorList>
    </citation>
    <scope>NUCLEOTIDE SEQUENCE [LARGE SCALE GENOMIC DNA]</scope>
    <source>
        <strain evidence="14 15">CECT 8504</strain>
    </source>
</reference>
<evidence type="ECO:0000256" key="5">
    <source>
        <dbReference type="ARBA" id="ARBA00014155"/>
    </source>
</evidence>
<gene>
    <name evidence="13 14" type="primary">panC</name>
    <name evidence="14" type="ORF">PAA8504_02795</name>
</gene>
<dbReference type="GO" id="GO:0004592">
    <property type="term" value="F:pantoate-beta-alanine ligase activity"/>
    <property type="evidence" value="ECO:0007669"/>
    <property type="project" value="UniProtKB-UniRule"/>
</dbReference>
<feature type="binding site" evidence="13">
    <location>
        <position position="61"/>
    </location>
    <ligand>
        <name>beta-alanine</name>
        <dbReference type="ChEBI" id="CHEBI:57966"/>
    </ligand>
</feature>
<evidence type="ECO:0000313" key="14">
    <source>
        <dbReference type="EMBL" id="SPJ24953.1"/>
    </source>
</evidence>
<dbReference type="EC" id="6.3.2.1" evidence="4 13"/>
<dbReference type="InterPro" id="IPR042176">
    <property type="entry name" value="Pantoate_ligase_C"/>
</dbReference>
<keyword evidence="6 13" id="KW-0963">Cytoplasm</keyword>
<organism evidence="14 15">
    <name type="scientific">Palleronia abyssalis</name>
    <dbReference type="NCBI Taxonomy" id="1501240"/>
    <lineage>
        <taxon>Bacteria</taxon>
        <taxon>Pseudomonadati</taxon>
        <taxon>Pseudomonadota</taxon>
        <taxon>Alphaproteobacteria</taxon>
        <taxon>Rhodobacterales</taxon>
        <taxon>Roseobacteraceae</taxon>
        <taxon>Palleronia</taxon>
    </lineage>
</organism>
<comment type="subcellular location">
    <subcellularLocation>
        <location evidence="1 13">Cytoplasm</location>
    </subcellularLocation>
</comment>
<dbReference type="SUPFAM" id="SSF52374">
    <property type="entry name" value="Nucleotidylyl transferase"/>
    <property type="match status" value="1"/>
</dbReference>
<protein>
    <recommendedName>
        <fullName evidence="5 13">Pantothenate synthetase</fullName>
        <shortName evidence="13">PS</shortName>
        <ecNumber evidence="4 13">6.3.2.1</ecNumber>
    </recommendedName>
    <alternativeName>
        <fullName evidence="13">Pantoate--beta-alanine ligase</fullName>
    </alternativeName>
    <alternativeName>
        <fullName evidence="13">Pantoate-activating enzyme</fullName>
    </alternativeName>
</protein>
<evidence type="ECO:0000256" key="6">
    <source>
        <dbReference type="ARBA" id="ARBA00022490"/>
    </source>
</evidence>
<evidence type="ECO:0000256" key="4">
    <source>
        <dbReference type="ARBA" id="ARBA00012219"/>
    </source>
</evidence>
<evidence type="ECO:0000256" key="7">
    <source>
        <dbReference type="ARBA" id="ARBA00022598"/>
    </source>
</evidence>
<dbReference type="PANTHER" id="PTHR21299:SF1">
    <property type="entry name" value="PANTOATE--BETA-ALANINE LIGASE"/>
    <property type="match status" value="1"/>
</dbReference>
<dbReference type="CDD" id="cd00560">
    <property type="entry name" value="PanC"/>
    <property type="match status" value="1"/>
</dbReference>
<dbReference type="HAMAP" id="MF_00158">
    <property type="entry name" value="PanC"/>
    <property type="match status" value="1"/>
</dbReference>
<comment type="subunit">
    <text evidence="13">Homodimer.</text>
</comment>
<sequence length="286" mass="30749">MIICRTKPELREARVRLGADRATVGLVPTMGYLHDGHMALVAAAQAACDCVIVTIFVNPTQFGPNEDLASYPRDTNRDLAMLEAAGVDAVFLPGPDEMYAPDAETIVEPSRLSRILIGRLRPGHFRGVATVVTKLFNLAQPHRAFFGQKDYQQLTVIRRFVRDLDIPVEVTGVPIVRETDGLAMSSRNVRLAKADRAAAPVLFAALQDGQAAIAAGESVAHARRTVRAQIATSQAADIRSVDVRDAASLGQVDGPPIDPVVILVAVRFGDVLLIDNIVAHPPEAQA</sequence>
<evidence type="ECO:0000256" key="9">
    <source>
        <dbReference type="ARBA" id="ARBA00022741"/>
    </source>
</evidence>
<dbReference type="Gene3D" id="3.30.1300.10">
    <property type="entry name" value="Pantoate-beta-alanine ligase, C-terminal domain"/>
    <property type="match status" value="1"/>
</dbReference>
<comment type="catalytic activity">
    <reaction evidence="11 13">
        <text>(R)-pantoate + beta-alanine + ATP = (R)-pantothenate + AMP + diphosphate + H(+)</text>
        <dbReference type="Rhea" id="RHEA:10912"/>
        <dbReference type="ChEBI" id="CHEBI:15378"/>
        <dbReference type="ChEBI" id="CHEBI:15980"/>
        <dbReference type="ChEBI" id="CHEBI:29032"/>
        <dbReference type="ChEBI" id="CHEBI:30616"/>
        <dbReference type="ChEBI" id="CHEBI:33019"/>
        <dbReference type="ChEBI" id="CHEBI:57966"/>
        <dbReference type="ChEBI" id="CHEBI:456215"/>
        <dbReference type="EC" id="6.3.2.1"/>
    </reaction>
</comment>
<evidence type="ECO:0000256" key="2">
    <source>
        <dbReference type="ARBA" id="ARBA00004990"/>
    </source>
</evidence>
<keyword evidence="7 13" id="KW-0436">Ligase</keyword>
<evidence type="ECO:0000256" key="11">
    <source>
        <dbReference type="ARBA" id="ARBA00048258"/>
    </source>
</evidence>
<dbReference type="AlphaFoldDB" id="A0A2R8BXV7"/>
<feature type="binding site" evidence="13">
    <location>
        <begin position="147"/>
        <end position="150"/>
    </location>
    <ligand>
        <name>ATP</name>
        <dbReference type="ChEBI" id="CHEBI:30616"/>
    </ligand>
</feature>
<comment type="pathway">
    <text evidence="2 13">Cofactor biosynthesis; (R)-pantothenate biosynthesis; (R)-pantothenate from (R)-pantoate and beta-alanine: step 1/1.</text>
</comment>
<dbReference type="OrthoDB" id="9773087at2"/>
<dbReference type="GO" id="GO:0005829">
    <property type="term" value="C:cytosol"/>
    <property type="evidence" value="ECO:0007669"/>
    <property type="project" value="TreeGrafter"/>
</dbReference>
<dbReference type="InterPro" id="IPR003721">
    <property type="entry name" value="Pantoate_ligase"/>
</dbReference>
<feature type="binding site" evidence="13">
    <location>
        <position position="153"/>
    </location>
    <ligand>
        <name>(R)-pantoate</name>
        <dbReference type="ChEBI" id="CHEBI:15980"/>
    </ligand>
</feature>
<feature type="active site" description="Proton donor" evidence="13">
    <location>
        <position position="37"/>
    </location>
</feature>
<accession>A0A2R8BXV7</accession>
<dbReference type="RefSeq" id="WP_108894764.1">
    <property type="nucleotide sequence ID" value="NZ_ONZF01000006.1"/>
</dbReference>
<comment type="miscellaneous">
    <text evidence="13">The reaction proceeds by a bi uni uni bi ping pong mechanism.</text>
</comment>
<dbReference type="GO" id="GO:0005524">
    <property type="term" value="F:ATP binding"/>
    <property type="evidence" value="ECO:0007669"/>
    <property type="project" value="UniProtKB-KW"/>
</dbReference>
<evidence type="ECO:0000256" key="13">
    <source>
        <dbReference type="HAMAP-Rule" id="MF_00158"/>
    </source>
</evidence>
<evidence type="ECO:0000313" key="15">
    <source>
        <dbReference type="Proteomes" id="UP000244912"/>
    </source>
</evidence>
<feature type="binding site" evidence="13">
    <location>
        <begin position="184"/>
        <end position="187"/>
    </location>
    <ligand>
        <name>ATP</name>
        <dbReference type="ChEBI" id="CHEBI:30616"/>
    </ligand>
</feature>
<dbReference type="PANTHER" id="PTHR21299">
    <property type="entry name" value="CYTIDYLATE KINASE/PANTOATE-BETA-ALANINE LIGASE"/>
    <property type="match status" value="1"/>
</dbReference>
<keyword evidence="9 13" id="KW-0547">Nucleotide-binding</keyword>
<dbReference type="FunFam" id="3.40.50.620:FF:000114">
    <property type="entry name" value="Pantothenate synthetase"/>
    <property type="match status" value="1"/>
</dbReference>
<dbReference type="Gene3D" id="3.40.50.620">
    <property type="entry name" value="HUPs"/>
    <property type="match status" value="1"/>
</dbReference>
<dbReference type="InterPro" id="IPR014729">
    <property type="entry name" value="Rossmann-like_a/b/a_fold"/>
</dbReference>
<evidence type="ECO:0000256" key="1">
    <source>
        <dbReference type="ARBA" id="ARBA00004496"/>
    </source>
</evidence>
<evidence type="ECO:0000256" key="12">
    <source>
        <dbReference type="ARBA" id="ARBA00055042"/>
    </source>
</evidence>
<keyword evidence="15" id="KW-1185">Reference proteome</keyword>
<dbReference type="NCBIfam" id="TIGR00018">
    <property type="entry name" value="panC"/>
    <property type="match status" value="1"/>
</dbReference>
<evidence type="ECO:0000256" key="8">
    <source>
        <dbReference type="ARBA" id="ARBA00022655"/>
    </source>
</evidence>